<gene>
    <name evidence="9" type="ORF">N7E81_07600</name>
</gene>
<protein>
    <submittedName>
        <fullName evidence="9">SusC/RagA family TonB-linked outer membrane protein</fullName>
    </submittedName>
</protein>
<evidence type="ECO:0000256" key="1">
    <source>
        <dbReference type="ARBA" id="ARBA00004571"/>
    </source>
</evidence>
<dbReference type="InterPro" id="IPR008969">
    <property type="entry name" value="CarboxyPept-like_regulatory"/>
</dbReference>
<accession>A0ABY6D490</accession>
<evidence type="ECO:0000313" key="10">
    <source>
        <dbReference type="Proteomes" id="UP001062165"/>
    </source>
</evidence>
<dbReference type="InterPro" id="IPR023997">
    <property type="entry name" value="TonB-dep_OMP_SusC/RagA_CS"/>
</dbReference>
<name>A0ABY6D490_9BACT</name>
<evidence type="ECO:0000256" key="6">
    <source>
        <dbReference type="ARBA" id="ARBA00023237"/>
    </source>
</evidence>
<dbReference type="InterPro" id="IPR023996">
    <property type="entry name" value="TonB-dep_OMP_SusC/RagA"/>
</dbReference>
<keyword evidence="3 7" id="KW-1134">Transmembrane beta strand</keyword>
<feature type="domain" description="TonB-dependent receptor plug" evidence="8">
    <location>
        <begin position="87"/>
        <end position="204"/>
    </location>
</feature>
<dbReference type="InterPro" id="IPR037066">
    <property type="entry name" value="Plug_dom_sf"/>
</dbReference>
<proteinExistence type="inferred from homology"/>
<dbReference type="InterPro" id="IPR039426">
    <property type="entry name" value="TonB-dep_rcpt-like"/>
</dbReference>
<keyword evidence="10" id="KW-1185">Reference proteome</keyword>
<evidence type="ECO:0000256" key="3">
    <source>
        <dbReference type="ARBA" id="ARBA00022452"/>
    </source>
</evidence>
<evidence type="ECO:0000256" key="2">
    <source>
        <dbReference type="ARBA" id="ARBA00022448"/>
    </source>
</evidence>
<dbReference type="PROSITE" id="PS52016">
    <property type="entry name" value="TONB_DEPENDENT_REC_3"/>
    <property type="match status" value="1"/>
</dbReference>
<evidence type="ECO:0000256" key="5">
    <source>
        <dbReference type="ARBA" id="ARBA00023136"/>
    </source>
</evidence>
<dbReference type="NCBIfam" id="TIGR04057">
    <property type="entry name" value="SusC_RagA_signa"/>
    <property type="match status" value="1"/>
</dbReference>
<comment type="similarity">
    <text evidence="7">Belongs to the TonB-dependent receptor family.</text>
</comment>
<dbReference type="Gene3D" id="2.40.170.20">
    <property type="entry name" value="TonB-dependent receptor, beta-barrel domain"/>
    <property type="match status" value="1"/>
</dbReference>
<evidence type="ECO:0000256" key="7">
    <source>
        <dbReference type="PROSITE-ProRule" id="PRU01360"/>
    </source>
</evidence>
<dbReference type="InterPro" id="IPR036942">
    <property type="entry name" value="Beta-barrel_TonB_sf"/>
</dbReference>
<dbReference type="Pfam" id="PF13715">
    <property type="entry name" value="CarbopepD_reg_2"/>
    <property type="match status" value="1"/>
</dbReference>
<sequence>MVKLWTNQEKGFQEATVHIVGSSGGTVTNIDGDYNLEASPEATLLISFIGYESKTVEIGGRSVVNVNLSEDAQSLDEVVVWGYGTAKKKDLTGAISAVSADDIVKSGQTNVLSAVQGKMAGVRIVTGSGAPGGGVDIRIRGNSTIDAGSQPLYVVDGIQLSTAGGPTDEVNPLVDLNPNDIESIQVLKDASATSVYGALGGNGVVLITTKRGVPGKASVTVTAKYGVTELTNSVGYEDAEQFARRQADNFYAKALSQNPGVARDTASIWSWYVDNEYWNQIKPWEDFMFRQATRKELHAIMRGGTKNTNYSLSTGFTNEGGIVENTGLKKLTMRLNLEQKLNKFKVGTNLSYSASKIQGDFNNGNTSLFFRTLEKDPYLQVNVEDLPLEAQALYNQSASEFEDGDDEESRTRQDPRAFLTEQDKIRDQHNLRARLYVDYDITKNFIFHTEASVNYQKRDDDQYFTNNIFKGELTNGYMSKVNNQALNWAYQARLNYNKTLGDHQIDGTAVFEIQEFSTNVFGMEGTNFSNMNNGFNSWPQVGAGSVSIIRQEETTYGTMAGLFRANYIYKNRYNLTASIRNDHNAKFGENNKGAWFPSVALGWTISEEGFLKDSKQVNNLKLRFSTGLTGNSQIPVSSAMNIYRDNGFLPVGDSDTGEPLFFQTQVNNQSVKWEKILQANVGIDASFFNYRVNVTSDYFRTQSKDLLQRVTIPASIAPSPNAYIYQNIGNVSTEGIEFSIDVDVVRTSDINWNIGFNTTFIKSKVNKLNDYEYFKEFNRGTGNTVRLEAGRPLGEWKGYIMDGAVNTEAEAINTGRDPNGLDALSARSNFYDLNGDGIPDSNDQTIIANSTPITTGGLSTSFRWRSFDLYAFFNYSAGNDLINDNLQWAIRDSSEPRVMLNHAIQGAWTATNQEAEYAYTVDHSRDLLSFETEDGSFVRLQNIELGWNAPQSITEKLKISSLRFSVSSNNLWTLTNYSWFDPEVSSPVGGNAEGQVNVAPGLDNTVYPRGKNVLFSLQLGF</sequence>
<evidence type="ECO:0000256" key="4">
    <source>
        <dbReference type="ARBA" id="ARBA00022692"/>
    </source>
</evidence>
<keyword evidence="6 7" id="KW-0998">Cell outer membrane</keyword>
<keyword evidence="2 7" id="KW-0813">Transport</keyword>
<dbReference type="Pfam" id="PF07715">
    <property type="entry name" value="Plug"/>
    <property type="match status" value="1"/>
</dbReference>
<evidence type="ECO:0000259" key="8">
    <source>
        <dbReference type="Pfam" id="PF07715"/>
    </source>
</evidence>
<dbReference type="RefSeq" id="WP_263052690.1">
    <property type="nucleotide sequence ID" value="NZ_CP106735.1"/>
</dbReference>
<reference evidence="9" key="1">
    <citation type="submission" date="2022-10" db="EMBL/GenBank/DDBJ databases">
        <title>Comparative genomics and taxonomic characterization of three novel marine species of genus Reichenbachiella exhibiting antioxidant and polysaccharide degradation activities.</title>
        <authorList>
            <person name="Muhammad N."/>
            <person name="Lee Y.-J."/>
            <person name="Ko J."/>
            <person name="Kim S.-G."/>
        </authorList>
    </citation>
    <scope>NUCLEOTIDE SEQUENCE</scope>
    <source>
        <strain evidence="9">Wsw4-B4</strain>
    </source>
</reference>
<dbReference type="InterPro" id="IPR012910">
    <property type="entry name" value="Plug_dom"/>
</dbReference>
<organism evidence="9 10">
    <name type="scientific">Reichenbachiella carrageenanivorans</name>
    <dbReference type="NCBI Taxonomy" id="2979869"/>
    <lineage>
        <taxon>Bacteria</taxon>
        <taxon>Pseudomonadati</taxon>
        <taxon>Bacteroidota</taxon>
        <taxon>Cytophagia</taxon>
        <taxon>Cytophagales</taxon>
        <taxon>Reichenbachiellaceae</taxon>
        <taxon>Reichenbachiella</taxon>
    </lineage>
</organism>
<dbReference type="EMBL" id="CP106735">
    <property type="protein sequence ID" value="UXX80961.1"/>
    <property type="molecule type" value="Genomic_DNA"/>
</dbReference>
<dbReference type="Proteomes" id="UP001062165">
    <property type="component" value="Chromosome"/>
</dbReference>
<dbReference type="SUPFAM" id="SSF49464">
    <property type="entry name" value="Carboxypeptidase regulatory domain-like"/>
    <property type="match status" value="1"/>
</dbReference>
<comment type="subcellular location">
    <subcellularLocation>
        <location evidence="1 7">Cell outer membrane</location>
        <topology evidence="1 7">Multi-pass membrane protein</topology>
    </subcellularLocation>
</comment>
<dbReference type="NCBIfam" id="TIGR04056">
    <property type="entry name" value="OMP_RagA_SusC"/>
    <property type="match status" value="1"/>
</dbReference>
<dbReference type="SUPFAM" id="SSF56935">
    <property type="entry name" value="Porins"/>
    <property type="match status" value="1"/>
</dbReference>
<dbReference type="Gene3D" id="2.170.130.10">
    <property type="entry name" value="TonB-dependent receptor, plug domain"/>
    <property type="match status" value="1"/>
</dbReference>
<keyword evidence="5 7" id="KW-0472">Membrane</keyword>
<keyword evidence="4 7" id="KW-0812">Transmembrane</keyword>
<evidence type="ECO:0000313" key="9">
    <source>
        <dbReference type="EMBL" id="UXX80961.1"/>
    </source>
</evidence>